<evidence type="ECO:0000313" key="3">
    <source>
        <dbReference type="Proteomes" id="UP000779508"/>
    </source>
</evidence>
<dbReference type="EMBL" id="JAHLQK010000001">
    <property type="protein sequence ID" value="MBU5675218.1"/>
    <property type="molecule type" value="Genomic_DNA"/>
</dbReference>
<feature type="domain" description="Putative component of 'biosynthetic module'" evidence="1">
    <location>
        <begin position="296"/>
        <end position="532"/>
    </location>
</feature>
<sequence length="542" mass="64073">MEQVQFAQLAINTISGKTDNVYEDIFILPKERRGFAFNQRLMVTPIFFYRIIGIEDKNTYEQKLLELHSKLKELGDIYLKIDRGLDKFIDSGFIQKTNHYWSNAEKTGLSSAKIIVESTLKRDVISSINLVKDQLIKDKLTILLDIFMRNQSNMNIVKNFYIKFLYWTQKYAIKLLKAYEYGNTNPKVLFYGDIQRDEVYFLIFLSLLGFDVLYFHTNDGSRFNEIEGIDVYSNLVEYPHRESLRPFPNAPRALRRETVAYRASREIDQVLHTEDSGVYRPWQFEDYEVVSRPLRTTHEELFILWKEEARFREGFKVEDGRVYIPNIFAKISGTTIDLNEYWDNFEKLMAKEDTTILIEKIPFNRPRGFAVTQGVFNLDGSLNKEKVKSIREYRFGYLRTSVQNLILDKIDELVVTTDLFTFQITNDFKTKALYTILGLDKIYLDLLQKFDYPLQIPKLVIFDGNESIFSDEDIIIIAFLHLVGFDIVILTPTGYNNIENGIDKYYYDIHKLEDFKFDLRPQRNKQEEKKSTLKKGFFWFFQ</sequence>
<dbReference type="InterPro" id="IPR025647">
    <property type="entry name" value="YceG_bac"/>
</dbReference>
<keyword evidence="3" id="KW-1185">Reference proteome</keyword>
<dbReference type="Pfam" id="PF14266">
    <property type="entry name" value="YceG_bac"/>
    <property type="match status" value="2"/>
</dbReference>
<dbReference type="RefSeq" id="WP_216414713.1">
    <property type="nucleotide sequence ID" value="NZ_JAHLQK010000001.1"/>
</dbReference>
<feature type="domain" description="Putative component of 'biosynthetic module'" evidence="1">
    <location>
        <begin position="17"/>
        <end position="272"/>
    </location>
</feature>
<accession>A0ABS6FYA3</accession>
<protein>
    <submittedName>
        <fullName evidence="2">YceG family protein</fullName>
    </submittedName>
</protein>
<gene>
    <name evidence="2" type="ORF">KQI88_02150</name>
</gene>
<organism evidence="2 3">
    <name type="scientific">Alkaliphilus flagellatus</name>
    <dbReference type="NCBI Taxonomy" id="2841507"/>
    <lineage>
        <taxon>Bacteria</taxon>
        <taxon>Bacillati</taxon>
        <taxon>Bacillota</taxon>
        <taxon>Clostridia</taxon>
        <taxon>Peptostreptococcales</taxon>
        <taxon>Natronincolaceae</taxon>
        <taxon>Alkaliphilus</taxon>
    </lineage>
</organism>
<reference evidence="2 3" key="1">
    <citation type="submission" date="2021-06" db="EMBL/GenBank/DDBJ databases">
        <authorList>
            <person name="Sun Q."/>
            <person name="Li D."/>
        </authorList>
    </citation>
    <scope>NUCLEOTIDE SEQUENCE [LARGE SCALE GENOMIC DNA]</scope>
    <source>
        <strain evidence="2 3">MSJ-5</strain>
    </source>
</reference>
<name>A0ABS6FYA3_9FIRM</name>
<evidence type="ECO:0000259" key="1">
    <source>
        <dbReference type="Pfam" id="PF14266"/>
    </source>
</evidence>
<evidence type="ECO:0000313" key="2">
    <source>
        <dbReference type="EMBL" id="MBU5675218.1"/>
    </source>
</evidence>
<comment type="caution">
    <text evidence="2">The sequence shown here is derived from an EMBL/GenBank/DDBJ whole genome shotgun (WGS) entry which is preliminary data.</text>
</comment>
<dbReference type="Proteomes" id="UP000779508">
    <property type="component" value="Unassembled WGS sequence"/>
</dbReference>
<proteinExistence type="predicted"/>